<evidence type="ECO:0000256" key="2">
    <source>
        <dbReference type="ARBA" id="ARBA00022741"/>
    </source>
</evidence>
<keyword evidence="2" id="KW-0547">Nucleotide-binding</keyword>
<protein>
    <submittedName>
        <fullName evidence="4">Uncharacterized protein</fullName>
    </submittedName>
</protein>
<organism evidence="4 5">
    <name type="scientific">Daphnia galeata</name>
    <dbReference type="NCBI Taxonomy" id="27404"/>
    <lineage>
        <taxon>Eukaryota</taxon>
        <taxon>Metazoa</taxon>
        <taxon>Ecdysozoa</taxon>
        <taxon>Arthropoda</taxon>
        <taxon>Crustacea</taxon>
        <taxon>Branchiopoda</taxon>
        <taxon>Diplostraca</taxon>
        <taxon>Cladocera</taxon>
        <taxon>Anomopoda</taxon>
        <taxon>Daphniidae</taxon>
        <taxon>Daphnia</taxon>
    </lineage>
</organism>
<dbReference type="InterPro" id="IPR013126">
    <property type="entry name" value="Hsp_70_fam"/>
</dbReference>
<comment type="similarity">
    <text evidence="1">Belongs to the heat shock protein 70 family.</text>
</comment>
<dbReference type="EMBL" id="CAKKLH010000011">
    <property type="protein sequence ID" value="CAH0098906.1"/>
    <property type="molecule type" value="Genomic_DNA"/>
</dbReference>
<dbReference type="Gene3D" id="1.20.1270.10">
    <property type="match status" value="1"/>
</dbReference>
<evidence type="ECO:0000256" key="1">
    <source>
        <dbReference type="ARBA" id="ARBA00007381"/>
    </source>
</evidence>
<accession>A0A8J2WEU6</accession>
<evidence type="ECO:0000256" key="3">
    <source>
        <dbReference type="ARBA" id="ARBA00022840"/>
    </source>
</evidence>
<dbReference type="GO" id="GO:0005524">
    <property type="term" value="F:ATP binding"/>
    <property type="evidence" value="ECO:0007669"/>
    <property type="project" value="UniProtKB-KW"/>
</dbReference>
<reference evidence="4" key="1">
    <citation type="submission" date="2021-11" db="EMBL/GenBank/DDBJ databases">
        <authorList>
            <person name="Schell T."/>
        </authorList>
    </citation>
    <scope>NUCLEOTIDE SEQUENCE</scope>
    <source>
        <strain evidence="4">M5</strain>
    </source>
</reference>
<evidence type="ECO:0000313" key="4">
    <source>
        <dbReference type="EMBL" id="CAH0098906.1"/>
    </source>
</evidence>
<dbReference type="OrthoDB" id="6367783at2759"/>
<dbReference type="AlphaFoldDB" id="A0A8J2WEU6"/>
<sequence>MKEQVYSSPNFLLQTKNNNLLRKFELTAIPLAPRGVPQIEVTFDIDVCRQINWSRKQDYHHQRQGTFVRGGNLKRMVSEAERFRSEDDEYEKQREFYVDKLYDAGKTTILDKCKEVMKWLDANKLADKEEFEHKQKEIERVRKPIVTKLYQPIRELEVLLPVSRWCRSCSWCPRR</sequence>
<dbReference type="PANTHER" id="PTHR19375">
    <property type="entry name" value="HEAT SHOCK PROTEIN 70KDA"/>
    <property type="match status" value="1"/>
</dbReference>
<evidence type="ECO:0000313" key="5">
    <source>
        <dbReference type="Proteomes" id="UP000789390"/>
    </source>
</evidence>
<dbReference type="InterPro" id="IPR029048">
    <property type="entry name" value="HSP70_C_sf"/>
</dbReference>
<dbReference type="InterPro" id="IPR029047">
    <property type="entry name" value="HSP70_peptide-bd_sf"/>
</dbReference>
<name>A0A8J2WEU6_9CRUS</name>
<gene>
    <name evidence="4" type="ORF">DGAL_LOCUS1014</name>
</gene>
<dbReference type="SUPFAM" id="SSF100934">
    <property type="entry name" value="Heat shock protein 70kD (HSP70), C-terminal subdomain"/>
    <property type="match status" value="1"/>
</dbReference>
<dbReference type="Proteomes" id="UP000789390">
    <property type="component" value="Unassembled WGS sequence"/>
</dbReference>
<proteinExistence type="inferred from homology"/>
<dbReference type="GO" id="GO:0140662">
    <property type="term" value="F:ATP-dependent protein folding chaperone"/>
    <property type="evidence" value="ECO:0007669"/>
    <property type="project" value="InterPro"/>
</dbReference>
<dbReference type="Gene3D" id="2.60.34.10">
    <property type="entry name" value="Substrate Binding Domain Of DNAk, Chain A, domain 1"/>
    <property type="match status" value="1"/>
</dbReference>
<comment type="caution">
    <text evidence="4">The sequence shown here is derived from an EMBL/GenBank/DDBJ whole genome shotgun (WGS) entry which is preliminary data.</text>
</comment>
<keyword evidence="3" id="KW-0067">ATP-binding</keyword>
<keyword evidence="5" id="KW-1185">Reference proteome</keyword>
<dbReference type="SUPFAM" id="SSF100920">
    <property type="entry name" value="Heat shock protein 70kD (HSP70), peptide-binding domain"/>
    <property type="match status" value="1"/>
</dbReference>
<dbReference type="Pfam" id="PF00012">
    <property type="entry name" value="HSP70"/>
    <property type="match status" value="1"/>
</dbReference>